<keyword evidence="9" id="KW-1278">Translocase</keyword>
<evidence type="ECO:0000256" key="13">
    <source>
        <dbReference type="SAM" id="Phobius"/>
    </source>
</evidence>
<comment type="similarity">
    <text evidence="2">Belongs to the cation transport ATPase (P-type) (TC 3.A.3) family. Type IB subfamily.</text>
</comment>
<dbReference type="GO" id="GO:0043682">
    <property type="term" value="F:P-type divalent copper transporter activity"/>
    <property type="evidence" value="ECO:0007669"/>
    <property type="project" value="TreeGrafter"/>
</dbReference>
<dbReference type="AlphaFoldDB" id="A0A150XT65"/>
<dbReference type="InterPro" id="IPR021993">
    <property type="entry name" value="ATPase-cat-bd"/>
</dbReference>
<evidence type="ECO:0000256" key="11">
    <source>
        <dbReference type="ARBA" id="ARBA00023065"/>
    </source>
</evidence>
<keyword evidence="7" id="KW-0479">Metal-binding</keyword>
<reference evidence="15" key="1">
    <citation type="submission" date="2016-01" db="EMBL/GenBank/DDBJ databases">
        <title>Genome sequencing of Roseivirga ehrenbergii KMM 6017.</title>
        <authorList>
            <person name="Selvaratnam C."/>
            <person name="Thevarajoo S."/>
            <person name="Goh K.M."/>
            <person name="Ee R."/>
            <person name="Chan K.-G."/>
            <person name="Chong C.S."/>
        </authorList>
    </citation>
    <scope>NUCLEOTIDE SEQUENCE [LARGE SCALE GENOMIC DNA]</scope>
    <source>
        <strain evidence="15">KMM 6017</strain>
    </source>
</reference>
<feature type="transmembrane region" description="Helical" evidence="13">
    <location>
        <begin position="772"/>
        <end position="796"/>
    </location>
</feature>
<dbReference type="Gene3D" id="3.30.70.100">
    <property type="match status" value="1"/>
</dbReference>
<evidence type="ECO:0000256" key="6">
    <source>
        <dbReference type="ARBA" id="ARBA00022692"/>
    </source>
</evidence>
<keyword evidence="10 13" id="KW-1133">Transmembrane helix</keyword>
<dbReference type="SUPFAM" id="SSF56784">
    <property type="entry name" value="HAD-like"/>
    <property type="match status" value="1"/>
</dbReference>
<evidence type="ECO:0000256" key="5">
    <source>
        <dbReference type="ARBA" id="ARBA00022553"/>
    </source>
</evidence>
<dbReference type="SUPFAM" id="SSF81653">
    <property type="entry name" value="Calcium ATPase, transduction domain A"/>
    <property type="match status" value="1"/>
</dbReference>
<evidence type="ECO:0000256" key="12">
    <source>
        <dbReference type="ARBA" id="ARBA00023136"/>
    </source>
</evidence>
<dbReference type="STRING" id="279360.MB14_00525"/>
<dbReference type="NCBIfam" id="TIGR01494">
    <property type="entry name" value="ATPase_P-type"/>
    <property type="match status" value="1"/>
</dbReference>
<comment type="caution">
    <text evidence="15">The sequence shown here is derived from an EMBL/GenBank/DDBJ whole genome shotgun (WGS) entry which is preliminary data.</text>
</comment>
<evidence type="ECO:0000256" key="3">
    <source>
        <dbReference type="ARBA" id="ARBA00022448"/>
    </source>
</evidence>
<dbReference type="Pfam" id="PF12156">
    <property type="entry name" value="ATPase-cat_bd"/>
    <property type="match status" value="1"/>
</dbReference>
<feature type="transmembrane region" description="Helical" evidence="13">
    <location>
        <begin position="248"/>
        <end position="267"/>
    </location>
</feature>
<keyword evidence="11" id="KW-0406">Ion transport</keyword>
<dbReference type="Pfam" id="PF00403">
    <property type="entry name" value="HMA"/>
    <property type="match status" value="1"/>
</dbReference>
<dbReference type="InterPro" id="IPR001757">
    <property type="entry name" value="P_typ_ATPase"/>
</dbReference>
<sequence>MNSVRTIVKNETKCYHCGEDCLEGKLTYDEHNFCCNGCKTVYEILSSNDLCDYYSMENTPGFTVKDKAEHSIFDYLDNESIKREVLDFEGEGFQRVTLYIPNVHCSSCIWLLENLDRLNPAVLDSVINFSSKKLTVNYKSDEMSLRQLAEMLDSIGYGPQINLKDADDSKKPQKAFDKQLLIKMGIAGFCFGNVMLLSFPDYLGIAGVEEEYSSFFRYLSLALSLPVVFYSGSEYFTSALKSAKQKFANIDVPIAIGLLALFVRSTYEVIADVGPGYFDSLVGLVFFLLIGKWFQSKTYAALSFDRDYQSYFPLAVQKRINDDFEPVPVKELKKGDEVLLRNGEVLPADAILIDDHASIDYSFVTGESVPVARKKGDYVYAGGRQVGKQVRFVIQKEVSQSYLTQLWNNDAFGEKEHHTKLIDKVSRYFTVVVLLIALFSAVYWQFTDPSQTWLVFAAVLIIACPCALALSTPFTVGSVMRVFGRNHFYLKNADVIEKLNATNTIVFDKTGTITETQGEALKFCGPVLSEAEKALINTAVASSTHPLSRWIKQFTEVKGFDYTIESFDEKEGKGFIAIVSGLSIKVGSAKFLGVEKSNINNATQVHVSIGGDYKGYFSFEATYRKGLTNLLDALKSKFKFQVLSGDNDKEAERLESMFPEGSVLRFNQSPEDKLKAIKEIQTKGNAVIMLGDGLNDAGALQQSKVGIAITEDVSLFSPASDAILKASNLMDLNKFIKLAHEGRKVVVASFILSLLYNCVGISLAVAGELTPLFAAILMPLSSISVVVFTTVSVNLISKKIKLK</sequence>
<feature type="transmembrane region" description="Helical" evidence="13">
    <location>
        <begin position="428"/>
        <end position="446"/>
    </location>
</feature>
<keyword evidence="6 13" id="KW-0812">Transmembrane</keyword>
<dbReference type="InterPro" id="IPR059000">
    <property type="entry name" value="ATPase_P-type_domA"/>
</dbReference>
<dbReference type="InterPro" id="IPR023298">
    <property type="entry name" value="ATPase_P-typ_TM_dom_sf"/>
</dbReference>
<dbReference type="RefSeq" id="WP_062587583.1">
    <property type="nucleotide sequence ID" value="NZ_LQZQ01000001.1"/>
</dbReference>
<dbReference type="InterPro" id="IPR023299">
    <property type="entry name" value="ATPase_P-typ_cyto_dom_N"/>
</dbReference>
<evidence type="ECO:0000256" key="1">
    <source>
        <dbReference type="ARBA" id="ARBA00004651"/>
    </source>
</evidence>
<proteinExistence type="inferred from homology"/>
<dbReference type="InterPro" id="IPR008250">
    <property type="entry name" value="ATPase_P-typ_transduc_dom_A_sf"/>
</dbReference>
<dbReference type="PRINTS" id="PR00943">
    <property type="entry name" value="CUATPASE"/>
</dbReference>
<evidence type="ECO:0000256" key="8">
    <source>
        <dbReference type="ARBA" id="ARBA00022842"/>
    </source>
</evidence>
<evidence type="ECO:0000256" key="2">
    <source>
        <dbReference type="ARBA" id="ARBA00006024"/>
    </source>
</evidence>
<dbReference type="GO" id="GO:0016887">
    <property type="term" value="F:ATP hydrolysis activity"/>
    <property type="evidence" value="ECO:0007669"/>
    <property type="project" value="InterPro"/>
</dbReference>
<dbReference type="GO" id="GO:0005886">
    <property type="term" value="C:plasma membrane"/>
    <property type="evidence" value="ECO:0007669"/>
    <property type="project" value="UniProtKB-SubCell"/>
</dbReference>
<dbReference type="Pfam" id="PF00122">
    <property type="entry name" value="E1-E2_ATPase"/>
    <property type="match status" value="1"/>
</dbReference>
<evidence type="ECO:0000259" key="14">
    <source>
        <dbReference type="PROSITE" id="PS50846"/>
    </source>
</evidence>
<dbReference type="EMBL" id="LQZQ01000001">
    <property type="protein sequence ID" value="KYG81913.1"/>
    <property type="molecule type" value="Genomic_DNA"/>
</dbReference>
<feature type="domain" description="HMA" evidence="14">
    <location>
        <begin position="94"/>
        <end position="160"/>
    </location>
</feature>
<keyword evidence="12 13" id="KW-0472">Membrane</keyword>
<evidence type="ECO:0000256" key="10">
    <source>
        <dbReference type="ARBA" id="ARBA00022989"/>
    </source>
</evidence>
<feature type="transmembrane region" description="Helical" evidence="13">
    <location>
        <begin position="452"/>
        <end position="476"/>
    </location>
</feature>
<dbReference type="Proteomes" id="UP000075583">
    <property type="component" value="Unassembled WGS sequence"/>
</dbReference>
<dbReference type="Gene3D" id="3.40.1110.10">
    <property type="entry name" value="Calcium-transporting ATPase, cytoplasmic domain N"/>
    <property type="match status" value="1"/>
</dbReference>
<dbReference type="SUPFAM" id="SSF55008">
    <property type="entry name" value="HMA, heavy metal-associated domain"/>
    <property type="match status" value="1"/>
</dbReference>
<dbReference type="InterPro" id="IPR006121">
    <property type="entry name" value="HMA_dom"/>
</dbReference>
<dbReference type="InterPro" id="IPR036163">
    <property type="entry name" value="HMA_dom_sf"/>
</dbReference>
<organism evidence="15 16">
    <name type="scientific">Roseivirga ehrenbergii (strain DSM 102268 / JCM 13514 / KCTC 12282 / NCIMB 14502 / KMM 6017)</name>
    <dbReference type="NCBI Taxonomy" id="279360"/>
    <lineage>
        <taxon>Bacteria</taxon>
        <taxon>Pseudomonadati</taxon>
        <taxon>Bacteroidota</taxon>
        <taxon>Cytophagia</taxon>
        <taxon>Cytophagales</taxon>
        <taxon>Roseivirgaceae</taxon>
        <taxon>Roseivirga</taxon>
    </lineage>
</organism>
<dbReference type="InterPro" id="IPR036412">
    <property type="entry name" value="HAD-like_sf"/>
</dbReference>
<evidence type="ECO:0000256" key="7">
    <source>
        <dbReference type="ARBA" id="ARBA00022723"/>
    </source>
</evidence>
<evidence type="ECO:0000313" key="16">
    <source>
        <dbReference type="Proteomes" id="UP000075583"/>
    </source>
</evidence>
<dbReference type="Gene3D" id="2.70.150.10">
    <property type="entry name" value="Calcium-transporting ATPase, cytoplasmic transduction domain A"/>
    <property type="match status" value="1"/>
</dbReference>
<keyword evidence="16" id="KW-1185">Reference proteome</keyword>
<dbReference type="GO" id="GO:0055070">
    <property type="term" value="P:copper ion homeostasis"/>
    <property type="evidence" value="ECO:0007669"/>
    <property type="project" value="TreeGrafter"/>
</dbReference>
<dbReference type="PROSITE" id="PS50846">
    <property type="entry name" value="HMA_2"/>
    <property type="match status" value="1"/>
</dbReference>
<keyword evidence="5" id="KW-0597">Phosphoprotein</keyword>
<keyword evidence="3" id="KW-0813">Transport</keyword>
<dbReference type="PANTHER" id="PTHR43520:SF5">
    <property type="entry name" value="CATION-TRANSPORTING P-TYPE ATPASE-RELATED"/>
    <property type="match status" value="1"/>
</dbReference>
<dbReference type="PANTHER" id="PTHR43520">
    <property type="entry name" value="ATP7, ISOFORM B"/>
    <property type="match status" value="1"/>
</dbReference>
<evidence type="ECO:0000256" key="9">
    <source>
        <dbReference type="ARBA" id="ARBA00022967"/>
    </source>
</evidence>
<dbReference type="CDD" id="cd00371">
    <property type="entry name" value="HMA"/>
    <property type="match status" value="1"/>
</dbReference>
<evidence type="ECO:0000313" key="15">
    <source>
        <dbReference type="EMBL" id="KYG81913.1"/>
    </source>
</evidence>
<dbReference type="GO" id="GO:0005507">
    <property type="term" value="F:copper ion binding"/>
    <property type="evidence" value="ECO:0007669"/>
    <property type="project" value="TreeGrafter"/>
</dbReference>
<dbReference type="GO" id="GO:0005524">
    <property type="term" value="F:ATP binding"/>
    <property type="evidence" value="ECO:0007669"/>
    <property type="project" value="InterPro"/>
</dbReference>
<feature type="transmembrane region" description="Helical" evidence="13">
    <location>
        <begin position="215"/>
        <end position="236"/>
    </location>
</feature>
<dbReference type="SUPFAM" id="SSF81665">
    <property type="entry name" value="Calcium ATPase, transmembrane domain M"/>
    <property type="match status" value="1"/>
</dbReference>
<dbReference type="InterPro" id="IPR023214">
    <property type="entry name" value="HAD_sf"/>
</dbReference>
<dbReference type="PRINTS" id="PR00119">
    <property type="entry name" value="CATATPASE"/>
</dbReference>
<gene>
    <name evidence="15" type="ORF">MB14_00525</name>
</gene>
<feature type="transmembrane region" description="Helical" evidence="13">
    <location>
        <begin position="273"/>
        <end position="294"/>
    </location>
</feature>
<dbReference type="Gene3D" id="3.40.50.1000">
    <property type="entry name" value="HAD superfamily/HAD-like"/>
    <property type="match status" value="1"/>
</dbReference>
<keyword evidence="8" id="KW-0460">Magnesium</keyword>
<comment type="subcellular location">
    <subcellularLocation>
        <location evidence="1">Cell membrane</location>
        <topology evidence="1">Multi-pass membrane protein</topology>
    </subcellularLocation>
</comment>
<dbReference type="Pfam" id="PF00702">
    <property type="entry name" value="Hydrolase"/>
    <property type="match status" value="1"/>
</dbReference>
<feature type="transmembrane region" description="Helical" evidence="13">
    <location>
        <begin position="180"/>
        <end position="203"/>
    </location>
</feature>
<dbReference type="InterPro" id="IPR018303">
    <property type="entry name" value="ATPase_P-typ_P_site"/>
</dbReference>
<name>A0A150XT65_ROSEK</name>
<evidence type="ECO:0000256" key="4">
    <source>
        <dbReference type="ARBA" id="ARBA00022475"/>
    </source>
</evidence>
<feature type="transmembrane region" description="Helical" evidence="13">
    <location>
        <begin position="745"/>
        <end position="766"/>
    </location>
</feature>
<accession>A0A150XT65</accession>
<dbReference type="PROSITE" id="PS00154">
    <property type="entry name" value="ATPASE_E1_E2"/>
    <property type="match status" value="1"/>
</dbReference>
<keyword evidence="4" id="KW-1003">Cell membrane</keyword>
<protein>
    <recommendedName>
        <fullName evidence="14">HMA domain-containing protein</fullName>
    </recommendedName>
</protein>